<sequence length="124" mass="13143">MTTYIEPDNLSDLLLVEVKTGWTKQRVTFAKGPAIRTGLVIAHVDGKYVPLDVAATNGAEMAVGVAGDDVDTAEADAKGMAILRGAVLANRKLLWPSDMTSVLYEVAVAQLDSRGISVISTLEI</sequence>
<evidence type="ECO:0000313" key="2">
    <source>
        <dbReference type="Proteomes" id="UP000571084"/>
    </source>
</evidence>
<keyword evidence="2" id="KW-1185">Reference proteome</keyword>
<gene>
    <name evidence="1" type="ORF">HNR39_000300</name>
</gene>
<proteinExistence type="predicted"/>
<accession>A0A840RPC3</accession>
<dbReference type="RefSeq" id="WP_168052509.1">
    <property type="nucleotide sequence ID" value="NZ_JAAOZT010000002.1"/>
</dbReference>
<dbReference type="AlphaFoldDB" id="A0A840RPC3"/>
<protein>
    <recommendedName>
        <fullName evidence="3">Head decoration protein</fullName>
    </recommendedName>
</protein>
<dbReference type="Proteomes" id="UP000571084">
    <property type="component" value="Unassembled WGS sequence"/>
</dbReference>
<evidence type="ECO:0000313" key="1">
    <source>
        <dbReference type="EMBL" id="MBB5198490.1"/>
    </source>
</evidence>
<dbReference type="EMBL" id="JACHHQ010000001">
    <property type="protein sequence ID" value="MBB5198490.1"/>
    <property type="molecule type" value="Genomic_DNA"/>
</dbReference>
<dbReference type="InterPro" id="IPR004195">
    <property type="entry name" value="Head_decoration_D"/>
</dbReference>
<name>A0A840RPC3_9BURK</name>
<comment type="caution">
    <text evidence="1">The sequence shown here is derived from an EMBL/GenBank/DDBJ whole genome shotgun (WGS) entry which is preliminary data.</text>
</comment>
<reference evidence="1 2" key="1">
    <citation type="submission" date="2020-08" db="EMBL/GenBank/DDBJ databases">
        <title>Genomic Encyclopedia of Type Strains, Phase IV (KMG-IV): sequencing the most valuable type-strain genomes for metagenomic binning, comparative biology and taxonomic classification.</title>
        <authorList>
            <person name="Goeker M."/>
        </authorList>
    </citation>
    <scope>NUCLEOTIDE SEQUENCE [LARGE SCALE GENOMIC DNA]</scope>
    <source>
        <strain evidence="1 2">DSM 23240</strain>
    </source>
</reference>
<dbReference type="Pfam" id="PF02924">
    <property type="entry name" value="HDPD"/>
    <property type="match status" value="1"/>
</dbReference>
<organism evidence="1 2">
    <name type="scientific">Glaciimonas immobilis</name>
    <dbReference type="NCBI Taxonomy" id="728004"/>
    <lineage>
        <taxon>Bacteria</taxon>
        <taxon>Pseudomonadati</taxon>
        <taxon>Pseudomonadota</taxon>
        <taxon>Betaproteobacteria</taxon>
        <taxon>Burkholderiales</taxon>
        <taxon>Oxalobacteraceae</taxon>
        <taxon>Glaciimonas</taxon>
    </lineage>
</organism>
<evidence type="ECO:0008006" key="3">
    <source>
        <dbReference type="Google" id="ProtNLM"/>
    </source>
</evidence>